<comment type="caution">
    <text evidence="1">The sequence shown here is derived from an EMBL/GenBank/DDBJ whole genome shotgun (WGS) entry which is preliminary data.</text>
</comment>
<gene>
    <name evidence="1" type="ORF">QFC19_008209</name>
</gene>
<protein>
    <submittedName>
        <fullName evidence="1">Uncharacterized protein</fullName>
    </submittedName>
</protein>
<evidence type="ECO:0000313" key="1">
    <source>
        <dbReference type="EMBL" id="KAJ9093770.1"/>
    </source>
</evidence>
<dbReference type="EMBL" id="JASBWR010000119">
    <property type="protein sequence ID" value="KAJ9093770.1"/>
    <property type="molecule type" value="Genomic_DNA"/>
</dbReference>
<dbReference type="Proteomes" id="UP001241377">
    <property type="component" value="Unassembled WGS sequence"/>
</dbReference>
<organism evidence="1 2">
    <name type="scientific">Naganishia cerealis</name>
    <dbReference type="NCBI Taxonomy" id="610337"/>
    <lineage>
        <taxon>Eukaryota</taxon>
        <taxon>Fungi</taxon>
        <taxon>Dikarya</taxon>
        <taxon>Basidiomycota</taxon>
        <taxon>Agaricomycotina</taxon>
        <taxon>Tremellomycetes</taxon>
        <taxon>Filobasidiales</taxon>
        <taxon>Filobasidiaceae</taxon>
        <taxon>Naganishia</taxon>
    </lineage>
</organism>
<sequence length="214" mass="23443">MPPPQHSQIQAINLRSLQRSDPAITAILAQAAYVVAYRAAEPTGEPRWDKMGVEGSLFVYQRCAFPSLPSTPPTNPPTLASSTAPPHKGVLILNRNGIHNYQKPLIPQHTTVHVEGSWVYIHGIDMDSLTPQPPAAGTTDSPSRRSNRRARAKPQPQPQPQATTEPTQTAQDPPSVTPSSYDDAKRTRVALYCHHSKESGGEEEARKLGQVLRR</sequence>
<evidence type="ECO:0000313" key="2">
    <source>
        <dbReference type="Proteomes" id="UP001241377"/>
    </source>
</evidence>
<proteinExistence type="predicted"/>
<keyword evidence="2" id="KW-1185">Reference proteome</keyword>
<name>A0ACC2V3T1_9TREE</name>
<accession>A0ACC2V3T1</accession>
<reference evidence="1" key="1">
    <citation type="submission" date="2023-04" db="EMBL/GenBank/DDBJ databases">
        <title>Draft Genome sequencing of Naganishia species isolated from polar environments using Oxford Nanopore Technology.</title>
        <authorList>
            <person name="Leo P."/>
            <person name="Venkateswaran K."/>
        </authorList>
    </citation>
    <scope>NUCLEOTIDE SEQUENCE</scope>
    <source>
        <strain evidence="1">MNA-CCFEE 5261</strain>
    </source>
</reference>